<organism evidence="2 3">
    <name type="scientific">Nocardia aurantiaca</name>
    <dbReference type="NCBI Taxonomy" id="2675850"/>
    <lineage>
        <taxon>Bacteria</taxon>
        <taxon>Bacillati</taxon>
        <taxon>Actinomycetota</taxon>
        <taxon>Actinomycetes</taxon>
        <taxon>Mycobacteriales</taxon>
        <taxon>Nocardiaceae</taxon>
        <taxon>Nocardia</taxon>
    </lineage>
</organism>
<protein>
    <submittedName>
        <fullName evidence="2">Uncharacterized protein</fullName>
    </submittedName>
</protein>
<evidence type="ECO:0000256" key="1">
    <source>
        <dbReference type="SAM" id="SignalP"/>
    </source>
</evidence>
<evidence type="ECO:0000313" key="3">
    <source>
        <dbReference type="Proteomes" id="UP000432464"/>
    </source>
</evidence>
<sequence>MKNIRRVGLSAAGIAAVSATVALTAPFAAADTTANGLTVSGSSYTVGQTYTITVVTGSPSVSANVYDTTGSNTVSLGTATPAGTSTSAAIYWTPSTAGAHHISVALNGAGQSVTAGPVDVTVSAASTSGGTGSAGDLIPALSALSGLFSGSSSSARVS</sequence>
<gene>
    <name evidence="2" type="ORF">GLP40_22105</name>
</gene>
<feature type="chain" id="PRO_5026043049" evidence="1">
    <location>
        <begin position="31"/>
        <end position="158"/>
    </location>
</feature>
<comment type="caution">
    <text evidence="2">The sequence shown here is derived from an EMBL/GenBank/DDBJ whole genome shotgun (WGS) entry which is preliminary data.</text>
</comment>
<dbReference type="InterPro" id="IPR006311">
    <property type="entry name" value="TAT_signal"/>
</dbReference>
<dbReference type="EMBL" id="WMBB01000010">
    <property type="protein sequence ID" value="MTE15451.1"/>
    <property type="molecule type" value="Genomic_DNA"/>
</dbReference>
<evidence type="ECO:0000313" key="2">
    <source>
        <dbReference type="EMBL" id="MTE15451.1"/>
    </source>
</evidence>
<accession>A0A6I3L119</accession>
<keyword evidence="3" id="KW-1185">Reference proteome</keyword>
<proteinExistence type="predicted"/>
<reference evidence="2 3" key="1">
    <citation type="submission" date="2019-11" db="EMBL/GenBank/DDBJ databases">
        <title>Nocardia sp. nov. CT2-14 isolated from soil.</title>
        <authorList>
            <person name="Kanchanasin P."/>
            <person name="Tanasupawat S."/>
            <person name="Yuki M."/>
            <person name="Kudo T."/>
        </authorList>
    </citation>
    <scope>NUCLEOTIDE SEQUENCE [LARGE SCALE GENOMIC DNA]</scope>
    <source>
        <strain evidence="2 3">CT2-14</strain>
    </source>
</reference>
<dbReference type="Proteomes" id="UP000432464">
    <property type="component" value="Unassembled WGS sequence"/>
</dbReference>
<dbReference type="InterPro" id="IPR017868">
    <property type="entry name" value="Filamin/ABP280_repeat-like"/>
</dbReference>
<keyword evidence="1" id="KW-0732">Signal</keyword>
<feature type="signal peptide" evidence="1">
    <location>
        <begin position="1"/>
        <end position="30"/>
    </location>
</feature>
<dbReference type="AlphaFoldDB" id="A0A6I3L119"/>
<dbReference type="PROSITE" id="PS50194">
    <property type="entry name" value="FILAMIN_REPEAT"/>
    <property type="match status" value="1"/>
</dbReference>
<dbReference type="PROSITE" id="PS51318">
    <property type="entry name" value="TAT"/>
    <property type="match status" value="1"/>
</dbReference>
<dbReference type="RefSeq" id="WP_154789883.1">
    <property type="nucleotide sequence ID" value="NZ_WMBB01000010.1"/>
</dbReference>
<name>A0A6I3L119_9NOCA</name>